<keyword evidence="1" id="KW-0732">Signal</keyword>
<comment type="caution">
    <text evidence="5">The sequence shown here is derived from an EMBL/GenBank/DDBJ whole genome shotgun (WGS) entry which is preliminary data.</text>
</comment>
<dbReference type="InterPro" id="IPR003644">
    <property type="entry name" value="Calx_beta"/>
</dbReference>
<accession>A0A1V1NVQ1</accession>
<evidence type="ECO:0000256" key="1">
    <source>
        <dbReference type="ARBA" id="ARBA00022729"/>
    </source>
</evidence>
<gene>
    <name evidence="5" type="ORF">OMM_12545</name>
</gene>
<proteinExistence type="predicted"/>
<evidence type="ECO:0000256" key="3">
    <source>
        <dbReference type="ARBA" id="ARBA00022837"/>
    </source>
</evidence>
<dbReference type="Gene3D" id="2.60.40.2030">
    <property type="match status" value="1"/>
</dbReference>
<dbReference type="InterPro" id="IPR038081">
    <property type="entry name" value="CalX-like_sf"/>
</dbReference>
<evidence type="ECO:0000313" key="6">
    <source>
        <dbReference type="Proteomes" id="UP000189670"/>
    </source>
</evidence>
<organism evidence="5 6">
    <name type="scientific">Candidatus Magnetoglobus multicellularis str. Araruama</name>
    <dbReference type="NCBI Taxonomy" id="890399"/>
    <lineage>
        <taxon>Bacteria</taxon>
        <taxon>Pseudomonadati</taxon>
        <taxon>Thermodesulfobacteriota</taxon>
        <taxon>Desulfobacteria</taxon>
        <taxon>Desulfobacterales</taxon>
        <taxon>Desulfobacteraceae</taxon>
        <taxon>Candidatus Magnetoglobus</taxon>
    </lineage>
</organism>
<dbReference type="AlphaFoldDB" id="A0A1V1NVQ1"/>
<reference evidence="6" key="1">
    <citation type="submission" date="2012-11" db="EMBL/GenBank/DDBJ databases">
        <authorList>
            <person name="Lucero-Rivera Y.E."/>
            <person name="Tovar-Ramirez D."/>
        </authorList>
    </citation>
    <scope>NUCLEOTIDE SEQUENCE [LARGE SCALE GENOMIC DNA]</scope>
    <source>
        <strain evidence="6">Araruama</strain>
    </source>
</reference>
<dbReference type="Proteomes" id="UP000189670">
    <property type="component" value="Unassembled WGS sequence"/>
</dbReference>
<keyword evidence="3" id="KW-0106">Calcium</keyword>
<dbReference type="SUPFAM" id="SSF141072">
    <property type="entry name" value="CalX-like"/>
    <property type="match status" value="1"/>
</dbReference>
<keyword evidence="2" id="KW-0677">Repeat</keyword>
<evidence type="ECO:0000313" key="5">
    <source>
        <dbReference type="EMBL" id="ETR66631.1"/>
    </source>
</evidence>
<protein>
    <recommendedName>
        <fullName evidence="4">Calx-beta domain-containing protein</fullName>
    </recommendedName>
</protein>
<evidence type="ECO:0000256" key="2">
    <source>
        <dbReference type="ARBA" id="ARBA00022737"/>
    </source>
</evidence>
<dbReference type="GO" id="GO:0007154">
    <property type="term" value="P:cell communication"/>
    <property type="evidence" value="ECO:0007669"/>
    <property type="project" value="InterPro"/>
</dbReference>
<name>A0A1V1NVQ1_9BACT</name>
<dbReference type="Pfam" id="PF03160">
    <property type="entry name" value="Calx-beta"/>
    <property type="match status" value="1"/>
</dbReference>
<dbReference type="EMBL" id="ATBP01001850">
    <property type="protein sequence ID" value="ETR66631.1"/>
    <property type="molecule type" value="Genomic_DNA"/>
</dbReference>
<dbReference type="GO" id="GO:0016020">
    <property type="term" value="C:membrane"/>
    <property type="evidence" value="ECO:0007669"/>
    <property type="project" value="InterPro"/>
</dbReference>
<evidence type="ECO:0000259" key="4">
    <source>
        <dbReference type="Pfam" id="PF03160"/>
    </source>
</evidence>
<feature type="domain" description="Calx-beta" evidence="4">
    <location>
        <begin position="2"/>
        <end position="56"/>
    </location>
</feature>
<sequence length="86" mass="9297">MIQFSSDLFTTTEDAGVITITMTRTYATDGTVTVDYATTDGTSTSGSDYIPVSGTIASQNIWKAAKAWLDGRTKMAQDWFSGARKN</sequence>